<dbReference type="Proteomes" id="UP001281147">
    <property type="component" value="Unassembled WGS sequence"/>
</dbReference>
<protein>
    <submittedName>
        <fullName evidence="1">Uncharacterized protein</fullName>
    </submittedName>
</protein>
<organism evidence="1 2">
    <name type="scientific">Vermiconidia calcicola</name>
    <dbReference type="NCBI Taxonomy" id="1690605"/>
    <lineage>
        <taxon>Eukaryota</taxon>
        <taxon>Fungi</taxon>
        <taxon>Dikarya</taxon>
        <taxon>Ascomycota</taxon>
        <taxon>Pezizomycotina</taxon>
        <taxon>Dothideomycetes</taxon>
        <taxon>Dothideomycetidae</taxon>
        <taxon>Mycosphaerellales</taxon>
        <taxon>Extremaceae</taxon>
        <taxon>Vermiconidia</taxon>
    </lineage>
</organism>
<comment type="caution">
    <text evidence="1">The sequence shown here is derived from an EMBL/GenBank/DDBJ whole genome shotgun (WGS) entry which is preliminary data.</text>
</comment>
<dbReference type="EMBL" id="JAUTXU010000051">
    <property type="protein sequence ID" value="KAK3715187.1"/>
    <property type="molecule type" value="Genomic_DNA"/>
</dbReference>
<sequence>MHYSSKLVGILLNLLVSMAYALPTAGAANVSTVEARQATPYTGLTSKVYLCTGDNWTGYCEHMDIHIQSCVPIPAALYVKSLTTHPNCTGLDADTPSTNSAYNVHSIGTDRGPPYASCILQS</sequence>
<evidence type="ECO:0000313" key="1">
    <source>
        <dbReference type="EMBL" id="KAK3715187.1"/>
    </source>
</evidence>
<proteinExistence type="predicted"/>
<name>A0ACC3NDU7_9PEZI</name>
<gene>
    <name evidence="1" type="ORF">LTR37_007397</name>
</gene>
<accession>A0ACC3NDU7</accession>
<keyword evidence="2" id="KW-1185">Reference proteome</keyword>
<reference evidence="1" key="1">
    <citation type="submission" date="2023-07" db="EMBL/GenBank/DDBJ databases">
        <title>Black Yeasts Isolated from many extreme environments.</title>
        <authorList>
            <person name="Coleine C."/>
            <person name="Stajich J.E."/>
            <person name="Selbmann L."/>
        </authorList>
    </citation>
    <scope>NUCLEOTIDE SEQUENCE</scope>
    <source>
        <strain evidence="1">CCFEE 5714</strain>
    </source>
</reference>
<evidence type="ECO:0000313" key="2">
    <source>
        <dbReference type="Proteomes" id="UP001281147"/>
    </source>
</evidence>